<name>A0A9P7DX77_9AGAM</name>
<dbReference type="OrthoDB" id="2663142at2759"/>
<accession>A0A9P7DX77</accession>
<gene>
    <name evidence="1" type="ORF">HD556DRAFT_500420</name>
</gene>
<dbReference type="InterPro" id="IPR032675">
    <property type="entry name" value="LRR_dom_sf"/>
</dbReference>
<sequence>MHQCLCISEILETIFYFVFIDGRRRRFFHPYPLPDFIPSPETQDRRSIFRLALTCRAFRDLALNLLYSHLRNFWPLILSSRPSQLHPNIPDTYRPLILASRIQILSQPCQDDTAYPSFLACAQKQSPLFPKLRSLAWRDSSLTCIPVLKHLLPTVEILSLDISSSFRKAIIPVLPTFAPRLKALEIKGSLFMTDKNPSEIESLLISYPDGLAELSLTCQLHYVPSTILNVIALWPSLRSLTLKLGIDSIPTLPLHIPQPFSALTHLHILCDDNLDLFMYFLRTFQILNFGSSNNPSITFSNLKTIQFNAEGHSSANTWSQFLTSLANTNTKLEHIFITERCGFQSIPPSSFEFRPLLAHPSLARLSTLILSPSRTTSIVLTDVDILTLARICPHLHILDLGLRNTLVSLYALNILVRRCRELREVSLCMDVRVDAVRNRDNENVGNDKVGLQPNSRLIKLGVGESPRPIACPTVRPMPSSPELTESISRFLHAMAPRLKGVTFHGIHGGLWRVVSDNLWTMATDEDD</sequence>
<keyword evidence="2" id="KW-1185">Reference proteome</keyword>
<dbReference type="AlphaFoldDB" id="A0A9P7DX77"/>
<dbReference type="EMBL" id="JABBWE010000003">
    <property type="protein sequence ID" value="KAG1805044.1"/>
    <property type="molecule type" value="Genomic_DNA"/>
</dbReference>
<organism evidence="1 2">
    <name type="scientific">Suillus plorans</name>
    <dbReference type="NCBI Taxonomy" id="116603"/>
    <lineage>
        <taxon>Eukaryota</taxon>
        <taxon>Fungi</taxon>
        <taxon>Dikarya</taxon>
        <taxon>Basidiomycota</taxon>
        <taxon>Agaricomycotina</taxon>
        <taxon>Agaricomycetes</taxon>
        <taxon>Agaricomycetidae</taxon>
        <taxon>Boletales</taxon>
        <taxon>Suillineae</taxon>
        <taxon>Suillaceae</taxon>
        <taxon>Suillus</taxon>
    </lineage>
</organism>
<dbReference type="GeneID" id="64604556"/>
<protein>
    <recommendedName>
        <fullName evidence="3">F-box domain-containing protein</fullName>
    </recommendedName>
</protein>
<dbReference type="Gene3D" id="3.80.10.10">
    <property type="entry name" value="Ribonuclease Inhibitor"/>
    <property type="match status" value="1"/>
</dbReference>
<proteinExistence type="predicted"/>
<reference evidence="1" key="1">
    <citation type="journal article" date="2020" name="New Phytol.">
        <title>Comparative genomics reveals dynamic genome evolution in host specialist ectomycorrhizal fungi.</title>
        <authorList>
            <person name="Lofgren L.A."/>
            <person name="Nguyen N.H."/>
            <person name="Vilgalys R."/>
            <person name="Ruytinx J."/>
            <person name="Liao H.L."/>
            <person name="Branco S."/>
            <person name="Kuo A."/>
            <person name="LaButti K."/>
            <person name="Lipzen A."/>
            <person name="Andreopoulos W."/>
            <person name="Pangilinan J."/>
            <person name="Riley R."/>
            <person name="Hundley H."/>
            <person name="Na H."/>
            <person name="Barry K."/>
            <person name="Grigoriev I.V."/>
            <person name="Stajich J.E."/>
            <person name="Kennedy P.G."/>
        </authorList>
    </citation>
    <scope>NUCLEOTIDE SEQUENCE</scope>
    <source>
        <strain evidence="1">S12</strain>
    </source>
</reference>
<evidence type="ECO:0000313" key="1">
    <source>
        <dbReference type="EMBL" id="KAG1805044.1"/>
    </source>
</evidence>
<comment type="caution">
    <text evidence="1">The sequence shown here is derived from an EMBL/GenBank/DDBJ whole genome shotgun (WGS) entry which is preliminary data.</text>
</comment>
<dbReference type="RefSeq" id="XP_041166659.1">
    <property type="nucleotide sequence ID" value="XM_041310792.1"/>
</dbReference>
<evidence type="ECO:0008006" key="3">
    <source>
        <dbReference type="Google" id="ProtNLM"/>
    </source>
</evidence>
<evidence type="ECO:0000313" key="2">
    <source>
        <dbReference type="Proteomes" id="UP000719766"/>
    </source>
</evidence>
<dbReference type="Proteomes" id="UP000719766">
    <property type="component" value="Unassembled WGS sequence"/>
</dbReference>